<accession>K1RV01</accession>
<feature type="non-terminal residue" evidence="1">
    <location>
        <position position="1"/>
    </location>
</feature>
<evidence type="ECO:0000313" key="1">
    <source>
        <dbReference type="EMBL" id="EKC45385.1"/>
    </source>
</evidence>
<sequence>LSYLVFRHFPKAVYDGDALGKFCFCVGVTAITFYADVLLFAERGKFDLDDRINSVKYLSKQFEYSDENPEILSEELKKRILRI</sequence>
<protein>
    <submittedName>
        <fullName evidence="1">FliB family protein</fullName>
    </submittedName>
</protein>
<reference evidence="1" key="1">
    <citation type="journal article" date="2013" name="Environ. Microbiol.">
        <title>Microbiota from the distal guts of lean and obese adolescents exhibit partial functional redundancy besides clear differences in community structure.</title>
        <authorList>
            <person name="Ferrer M."/>
            <person name="Ruiz A."/>
            <person name="Lanza F."/>
            <person name="Haange S.B."/>
            <person name="Oberbach A."/>
            <person name="Till H."/>
            <person name="Bargiela R."/>
            <person name="Campoy C."/>
            <person name="Segura M.T."/>
            <person name="Richter M."/>
            <person name="von Bergen M."/>
            <person name="Seifert J."/>
            <person name="Suarez A."/>
        </authorList>
    </citation>
    <scope>NUCLEOTIDE SEQUENCE</scope>
</reference>
<name>K1RV01_9ZZZZ</name>
<organism evidence="1">
    <name type="scientific">human gut metagenome</name>
    <dbReference type="NCBI Taxonomy" id="408170"/>
    <lineage>
        <taxon>unclassified sequences</taxon>
        <taxon>metagenomes</taxon>
        <taxon>organismal metagenomes</taxon>
    </lineage>
</organism>
<proteinExistence type="predicted"/>
<gene>
    <name evidence="1" type="ORF">LEA_20257</name>
</gene>
<dbReference type="EMBL" id="AJWY01013922">
    <property type="protein sequence ID" value="EKC45385.1"/>
    <property type="molecule type" value="Genomic_DNA"/>
</dbReference>
<dbReference type="AlphaFoldDB" id="K1RV01"/>
<comment type="caution">
    <text evidence="1">The sequence shown here is derived from an EMBL/GenBank/DDBJ whole genome shotgun (WGS) entry which is preliminary data.</text>
</comment>